<protein>
    <submittedName>
        <fullName evidence="3">Rhodanese-like domain-containing protein</fullName>
    </submittedName>
</protein>
<dbReference type="InterPro" id="IPR036873">
    <property type="entry name" value="Rhodanese-like_dom_sf"/>
</dbReference>
<organism evidence="3 4">
    <name type="scientific">Croceibacterium salegens</name>
    <dbReference type="NCBI Taxonomy" id="1737568"/>
    <lineage>
        <taxon>Bacteria</taxon>
        <taxon>Pseudomonadati</taxon>
        <taxon>Pseudomonadota</taxon>
        <taxon>Alphaproteobacteria</taxon>
        <taxon>Sphingomonadales</taxon>
        <taxon>Erythrobacteraceae</taxon>
        <taxon>Croceibacterium</taxon>
    </lineage>
</organism>
<dbReference type="EMBL" id="WTYM01000030">
    <property type="protein sequence ID" value="MXO58652.1"/>
    <property type="molecule type" value="Genomic_DNA"/>
</dbReference>
<dbReference type="RefSeq" id="WP_159792341.1">
    <property type="nucleotide sequence ID" value="NZ_WTYM01000030.1"/>
</dbReference>
<feature type="domain" description="Rhodanese" evidence="2">
    <location>
        <begin position="53"/>
        <end position="143"/>
    </location>
</feature>
<dbReference type="PROSITE" id="PS51257">
    <property type="entry name" value="PROKAR_LIPOPROTEIN"/>
    <property type="match status" value="1"/>
</dbReference>
<feature type="signal peptide" evidence="1">
    <location>
        <begin position="1"/>
        <end position="20"/>
    </location>
</feature>
<dbReference type="Proteomes" id="UP000433652">
    <property type="component" value="Unassembled WGS sequence"/>
</dbReference>
<dbReference type="PANTHER" id="PTHR45431:SF3">
    <property type="entry name" value="RHODANESE-LIKE DOMAIN-CONTAINING PROTEIN 15, CHLOROPLASTIC"/>
    <property type="match status" value="1"/>
</dbReference>
<proteinExistence type="predicted"/>
<comment type="caution">
    <text evidence="3">The sequence shown here is derived from an EMBL/GenBank/DDBJ whole genome shotgun (WGS) entry which is preliminary data.</text>
</comment>
<dbReference type="SUPFAM" id="SSF52821">
    <property type="entry name" value="Rhodanese/Cell cycle control phosphatase"/>
    <property type="match status" value="1"/>
</dbReference>
<evidence type="ECO:0000313" key="3">
    <source>
        <dbReference type="EMBL" id="MXO58652.1"/>
    </source>
</evidence>
<dbReference type="AlphaFoldDB" id="A0A6I4SWD5"/>
<reference evidence="3 4" key="1">
    <citation type="submission" date="2019-12" db="EMBL/GenBank/DDBJ databases">
        <title>Genomic-based taxomic classification of the family Erythrobacteraceae.</title>
        <authorList>
            <person name="Xu L."/>
        </authorList>
    </citation>
    <scope>NUCLEOTIDE SEQUENCE [LARGE SCALE GENOMIC DNA]</scope>
    <source>
        <strain evidence="3 4">MCCC 1K01500</strain>
    </source>
</reference>
<dbReference type="SMART" id="SM00450">
    <property type="entry name" value="RHOD"/>
    <property type="match status" value="1"/>
</dbReference>
<feature type="chain" id="PRO_5026259909" evidence="1">
    <location>
        <begin position="21"/>
        <end position="143"/>
    </location>
</feature>
<dbReference type="Pfam" id="PF00581">
    <property type="entry name" value="Rhodanese"/>
    <property type="match status" value="1"/>
</dbReference>
<dbReference type="Gene3D" id="3.40.250.10">
    <property type="entry name" value="Rhodanese-like domain"/>
    <property type="match status" value="1"/>
</dbReference>
<evidence type="ECO:0000256" key="1">
    <source>
        <dbReference type="SAM" id="SignalP"/>
    </source>
</evidence>
<dbReference type="InterPro" id="IPR001763">
    <property type="entry name" value="Rhodanese-like_dom"/>
</dbReference>
<keyword evidence="4" id="KW-1185">Reference proteome</keyword>
<dbReference type="OrthoDB" id="9789585at2"/>
<accession>A0A6I4SWD5</accession>
<dbReference type="PROSITE" id="PS50206">
    <property type="entry name" value="RHODANESE_3"/>
    <property type="match status" value="1"/>
</dbReference>
<gene>
    <name evidence="3" type="ORF">GRI89_03735</name>
</gene>
<name>A0A6I4SWD5_9SPHN</name>
<dbReference type="InterPro" id="IPR052367">
    <property type="entry name" value="Thiosulfate_ST/Rhodanese-like"/>
</dbReference>
<evidence type="ECO:0000313" key="4">
    <source>
        <dbReference type="Proteomes" id="UP000433652"/>
    </source>
</evidence>
<dbReference type="PANTHER" id="PTHR45431">
    <property type="entry name" value="RHODANESE-LIKE DOMAIN-CONTAINING PROTEIN 15, CHLOROPLASTIC"/>
    <property type="match status" value="1"/>
</dbReference>
<dbReference type="CDD" id="cd00158">
    <property type="entry name" value="RHOD"/>
    <property type="match status" value="1"/>
</dbReference>
<keyword evidence="1" id="KW-0732">Signal</keyword>
<sequence length="143" mass="15412">MTARFFLPLAALALLAGCHAQGKEEADESIGEIPMQHLAGMMGPRDVQQVMMSRPQLAVLDVRTPEEFAAGHIAGATNIDFKNEDFAAQIAALPKDKDYIVYCRTGHRSGQALEAMQGMGFQHVANMEGGITAWQDGGLPVEN</sequence>
<evidence type="ECO:0000259" key="2">
    <source>
        <dbReference type="PROSITE" id="PS50206"/>
    </source>
</evidence>